<gene>
    <name evidence="5" type="ORF">g.11352</name>
</gene>
<dbReference type="SMART" id="SM00082">
    <property type="entry name" value="LRRCT"/>
    <property type="match status" value="1"/>
</dbReference>
<evidence type="ECO:0000256" key="2">
    <source>
        <dbReference type="ARBA" id="ARBA00022729"/>
    </source>
</evidence>
<proteinExistence type="predicted"/>
<dbReference type="InterPro" id="IPR000483">
    <property type="entry name" value="Cys-rich_flank_reg_C"/>
</dbReference>
<keyword evidence="1" id="KW-0433">Leucine-rich repeat</keyword>
<dbReference type="InterPro" id="IPR032675">
    <property type="entry name" value="LRR_dom_sf"/>
</dbReference>
<dbReference type="InterPro" id="IPR003591">
    <property type="entry name" value="Leu-rich_rpt_typical-subtyp"/>
</dbReference>
<dbReference type="EMBL" id="GEDC01006991">
    <property type="protein sequence ID" value="JAS30307.1"/>
    <property type="molecule type" value="Transcribed_RNA"/>
</dbReference>
<dbReference type="Pfam" id="PF01463">
    <property type="entry name" value="LRRCT"/>
    <property type="match status" value="1"/>
</dbReference>
<dbReference type="PANTHER" id="PTHR24366:SF96">
    <property type="entry name" value="LEUCINE RICH REPEAT CONTAINING 53"/>
    <property type="match status" value="1"/>
</dbReference>
<evidence type="ECO:0000256" key="3">
    <source>
        <dbReference type="ARBA" id="ARBA00022737"/>
    </source>
</evidence>
<dbReference type="SMART" id="SM00369">
    <property type="entry name" value="LRR_TYP"/>
    <property type="match status" value="6"/>
</dbReference>
<keyword evidence="3" id="KW-0677">Repeat</keyword>
<organism evidence="5">
    <name type="scientific">Clastoptera arizonana</name>
    <name type="common">Arizona spittle bug</name>
    <dbReference type="NCBI Taxonomy" id="38151"/>
    <lineage>
        <taxon>Eukaryota</taxon>
        <taxon>Metazoa</taxon>
        <taxon>Ecdysozoa</taxon>
        <taxon>Arthropoda</taxon>
        <taxon>Hexapoda</taxon>
        <taxon>Insecta</taxon>
        <taxon>Pterygota</taxon>
        <taxon>Neoptera</taxon>
        <taxon>Paraneoptera</taxon>
        <taxon>Hemiptera</taxon>
        <taxon>Auchenorrhyncha</taxon>
        <taxon>Cercopoidea</taxon>
        <taxon>Clastopteridae</taxon>
        <taxon>Clastoptera</taxon>
    </lineage>
</organism>
<dbReference type="SMART" id="SM00364">
    <property type="entry name" value="LRR_BAC"/>
    <property type="match status" value="4"/>
</dbReference>
<evidence type="ECO:0000256" key="1">
    <source>
        <dbReference type="ARBA" id="ARBA00022614"/>
    </source>
</evidence>
<dbReference type="GO" id="GO:0071944">
    <property type="term" value="C:cell periphery"/>
    <property type="evidence" value="ECO:0007669"/>
    <property type="project" value="UniProtKB-ARBA"/>
</dbReference>
<keyword evidence="2" id="KW-0732">Signal</keyword>
<evidence type="ECO:0000313" key="5">
    <source>
        <dbReference type="EMBL" id="JAS30307.1"/>
    </source>
</evidence>
<accession>A0A1B6DXB8</accession>
<dbReference type="SUPFAM" id="SSF52058">
    <property type="entry name" value="L domain-like"/>
    <property type="match status" value="1"/>
</dbReference>
<dbReference type="PANTHER" id="PTHR24366">
    <property type="entry name" value="IG(IMMUNOGLOBULIN) AND LRR(LEUCINE RICH REPEAT) DOMAINS"/>
    <property type="match status" value="1"/>
</dbReference>
<evidence type="ECO:0000259" key="4">
    <source>
        <dbReference type="SMART" id="SM00082"/>
    </source>
</evidence>
<dbReference type="Gene3D" id="3.80.10.10">
    <property type="entry name" value="Ribonuclease Inhibitor"/>
    <property type="match status" value="2"/>
</dbReference>
<dbReference type="AlphaFoldDB" id="A0A1B6DXB8"/>
<name>A0A1B6DXB8_9HEMI</name>
<sequence>KISSDYHQITNSLGHQLKFLSEPSDSKILPYDTYKQNQEYSNLFTFSGLSHLKVLRIYNCNVKNLRWEMFDGLHNLDQLSLEGNLLLFLPEFSFYGTPSLKYLCLSHNNLLNIKTTNLIGLLQLEQLDISYNNLSHLSELSLPPFPNLKSADFHHNPIERIIPYTFDIMNVTEELYIGGYEAPFKIQPNTFHGLHNILKLGIINVQLHVLEKDHLKGMPKLKELKLQGKIDLISYDAFLEVSKLQVLVLRNCSIYRVSMDSFFGLNNLLYLDLSDNLLEILPTGLFDHQISLKELNLRNNRLTKLPLGIFSNLNLHMVRLDLNPWHCTCRMGEWNPHVVNKIKIRTLNNPKCQFRFDKGSMCSLEPVFHYVYEKKTTPRCASPHKYKGWSVFHLLRKVLRCEKKQKLDSKELYTLEKLKKKEHYKRLYDVIKYKKVKTSKQVITEKQFNITRKLDILKIPTFTTLNYRQVDEQYPKQNNEVENDLNVLESFNHPVNSFQKNPSETLDVLTEMSLNCSVTPLYIHNETSTELSSKSVDLVPTSTFLPFTQIQAKNYTSNNKLIEEKTSQNLTGSMLLRYNKLNNKPIKNYQMDNPDVIKAKKNETIKREVL</sequence>
<dbReference type="Pfam" id="PF13855">
    <property type="entry name" value="LRR_8"/>
    <property type="match status" value="2"/>
</dbReference>
<dbReference type="InterPro" id="IPR001611">
    <property type="entry name" value="Leu-rich_rpt"/>
</dbReference>
<feature type="domain" description="LRRCT" evidence="4">
    <location>
        <begin position="323"/>
        <end position="402"/>
    </location>
</feature>
<protein>
    <recommendedName>
        <fullName evidence="4">LRRCT domain-containing protein</fullName>
    </recommendedName>
</protein>
<reference evidence="5" key="1">
    <citation type="submission" date="2015-12" db="EMBL/GenBank/DDBJ databases">
        <title>De novo transcriptome assembly of four potential Pierce s Disease insect vectors from Arizona vineyards.</title>
        <authorList>
            <person name="Tassone E.E."/>
        </authorList>
    </citation>
    <scope>NUCLEOTIDE SEQUENCE</scope>
</reference>
<dbReference type="PROSITE" id="PS51450">
    <property type="entry name" value="LRR"/>
    <property type="match status" value="2"/>
</dbReference>
<feature type="non-terminal residue" evidence="5">
    <location>
        <position position="1"/>
    </location>
</feature>